<accession>A0A4Z2IC30</accession>
<gene>
    <name evidence="1" type="ORF">EYF80_014751</name>
</gene>
<comment type="caution">
    <text evidence="1">The sequence shown here is derived from an EMBL/GenBank/DDBJ whole genome shotgun (WGS) entry which is preliminary data.</text>
</comment>
<protein>
    <submittedName>
        <fullName evidence="1">Uncharacterized protein</fullName>
    </submittedName>
</protein>
<reference evidence="1 2" key="1">
    <citation type="submission" date="2019-03" db="EMBL/GenBank/DDBJ databases">
        <title>First draft genome of Liparis tanakae, snailfish: a comprehensive survey of snailfish specific genes.</title>
        <authorList>
            <person name="Kim W."/>
            <person name="Song I."/>
            <person name="Jeong J.-H."/>
            <person name="Kim D."/>
            <person name="Kim S."/>
            <person name="Ryu S."/>
            <person name="Song J.Y."/>
            <person name="Lee S.K."/>
        </authorList>
    </citation>
    <scope>NUCLEOTIDE SEQUENCE [LARGE SCALE GENOMIC DNA]</scope>
    <source>
        <tissue evidence="1">Muscle</tissue>
    </source>
</reference>
<name>A0A4Z2IC30_9TELE</name>
<evidence type="ECO:0000313" key="2">
    <source>
        <dbReference type="Proteomes" id="UP000314294"/>
    </source>
</evidence>
<proteinExistence type="predicted"/>
<dbReference type="AlphaFoldDB" id="A0A4Z2IC30"/>
<dbReference type="EMBL" id="SRLO01000108">
    <property type="protein sequence ID" value="TNN75005.1"/>
    <property type="molecule type" value="Genomic_DNA"/>
</dbReference>
<evidence type="ECO:0000313" key="1">
    <source>
        <dbReference type="EMBL" id="TNN75005.1"/>
    </source>
</evidence>
<keyword evidence="2" id="KW-1185">Reference proteome</keyword>
<organism evidence="1 2">
    <name type="scientific">Liparis tanakae</name>
    <name type="common">Tanaka's snailfish</name>
    <dbReference type="NCBI Taxonomy" id="230148"/>
    <lineage>
        <taxon>Eukaryota</taxon>
        <taxon>Metazoa</taxon>
        <taxon>Chordata</taxon>
        <taxon>Craniata</taxon>
        <taxon>Vertebrata</taxon>
        <taxon>Euteleostomi</taxon>
        <taxon>Actinopterygii</taxon>
        <taxon>Neopterygii</taxon>
        <taxon>Teleostei</taxon>
        <taxon>Neoteleostei</taxon>
        <taxon>Acanthomorphata</taxon>
        <taxon>Eupercaria</taxon>
        <taxon>Perciformes</taxon>
        <taxon>Cottioidei</taxon>
        <taxon>Cottales</taxon>
        <taxon>Liparidae</taxon>
        <taxon>Liparis</taxon>
    </lineage>
</organism>
<dbReference type="Proteomes" id="UP000314294">
    <property type="component" value="Unassembled WGS sequence"/>
</dbReference>
<sequence length="99" mass="11761">MTHAFLLLELGNFNSRVDELRQFALFAPRQTLCSCCFKRIAMPEFPIAHHLVVVHTYRLQDQFVDMHLESIQMKREEDRLPITGNDLMKPKDKKFQNDR</sequence>